<dbReference type="Gene3D" id="1.10.10.10">
    <property type="entry name" value="Winged helix-like DNA-binding domain superfamily/Winged helix DNA-binding domain"/>
    <property type="match status" value="1"/>
</dbReference>
<dbReference type="OrthoDB" id="1867478at2"/>
<reference evidence="1 2" key="1">
    <citation type="submission" date="2009-09" db="EMBL/GenBank/DDBJ databases">
        <authorList>
            <person name="Qin X."/>
            <person name="Bachman B."/>
            <person name="Battles P."/>
            <person name="Bell A."/>
            <person name="Bess C."/>
            <person name="Bickham C."/>
            <person name="Chaboub L."/>
            <person name="Chen D."/>
            <person name="Coyle M."/>
            <person name="Deiros D.R."/>
            <person name="Dinh H."/>
            <person name="Forbes L."/>
            <person name="Fowler G."/>
            <person name="Francisco L."/>
            <person name="Fu Q."/>
            <person name="Gubbala S."/>
            <person name="Hale W."/>
            <person name="Han Y."/>
            <person name="Hemphill L."/>
            <person name="Highlander S.K."/>
            <person name="Hirani K."/>
            <person name="Hogues M."/>
            <person name="Jackson L."/>
            <person name="Jakkamsetti A."/>
            <person name="Javaid M."/>
            <person name="Jiang H."/>
            <person name="Korchina V."/>
            <person name="Kovar C."/>
            <person name="Lara F."/>
            <person name="Lee S."/>
            <person name="Mata R."/>
            <person name="Mathew T."/>
            <person name="Moen C."/>
            <person name="Morales K."/>
            <person name="Munidasa M."/>
            <person name="Nazareth L."/>
            <person name="Ngo R."/>
            <person name="Nguyen L."/>
            <person name="Okwuonu G."/>
            <person name="Ongeri F."/>
            <person name="Patil S."/>
            <person name="Petrosino J."/>
            <person name="Pham C."/>
            <person name="Pham P."/>
            <person name="Pu L.-L."/>
            <person name="Puazo M."/>
            <person name="Raj R."/>
            <person name="Reid J."/>
            <person name="Rouhana J."/>
            <person name="Saada N."/>
            <person name="Shang Y."/>
            <person name="Simmons D."/>
            <person name="Thornton R."/>
            <person name="Warren J."/>
            <person name="Weissenberger G."/>
            <person name="Zhang J."/>
            <person name="Zhang L."/>
            <person name="Zhou C."/>
            <person name="Zhu D."/>
            <person name="Muzny D."/>
            <person name="Worley K."/>
            <person name="Gibbs R."/>
        </authorList>
    </citation>
    <scope>NUCLEOTIDE SEQUENCE [LARGE SCALE GENOMIC DNA]</scope>
    <source>
        <strain evidence="1 2">DSM 13335</strain>
    </source>
</reference>
<dbReference type="InterPro" id="IPR018597">
    <property type="entry name" value="Phage_Tuc2009_YjcQ"/>
</dbReference>
<keyword evidence="2" id="KW-1185">Reference proteome</keyword>
<organism evidence="1 2">
    <name type="scientific">Lactobacillus iners DSM 13335</name>
    <dbReference type="NCBI Taxonomy" id="525328"/>
    <lineage>
        <taxon>Bacteria</taxon>
        <taxon>Bacillati</taxon>
        <taxon>Bacillota</taxon>
        <taxon>Bacilli</taxon>
        <taxon>Lactobacillales</taxon>
        <taxon>Lactobacillaceae</taxon>
        <taxon>Lactobacillus</taxon>
    </lineage>
</organism>
<sequence>MAKDDYDVVVFKLLVYFYACLKRVTVFKQAEFDLITKKAGVDERYLLDILRMMQDEVLIEGLAFTKAWGEELILLGNVSDAKITAEGIHYLQDNGRMKKVLAFLIDKADTIIGLVKLVALMQ</sequence>
<gene>
    <name evidence="1" type="ORF">HMPREF0520_1113</name>
</gene>
<evidence type="ECO:0000313" key="1">
    <source>
        <dbReference type="EMBL" id="EEW51493.1"/>
    </source>
</evidence>
<name>C8PDE3_9LACO</name>
<dbReference type="SUPFAM" id="SSF46785">
    <property type="entry name" value="Winged helix' DNA-binding domain"/>
    <property type="match status" value="1"/>
</dbReference>
<dbReference type="AlphaFoldDB" id="C8PDE3"/>
<dbReference type="Proteomes" id="UP000004115">
    <property type="component" value="Unassembled WGS sequence"/>
</dbReference>
<comment type="caution">
    <text evidence="1">The sequence shown here is derived from an EMBL/GenBank/DDBJ whole genome shotgun (WGS) entry which is preliminary data.</text>
</comment>
<evidence type="ECO:0000313" key="2">
    <source>
        <dbReference type="Proteomes" id="UP000004115"/>
    </source>
</evidence>
<dbReference type="InterPro" id="IPR036388">
    <property type="entry name" value="WH-like_DNA-bd_sf"/>
</dbReference>
<dbReference type="PATRIC" id="fig|525328.13.peg.809"/>
<dbReference type="InterPro" id="IPR036390">
    <property type="entry name" value="WH_DNA-bd_sf"/>
</dbReference>
<dbReference type="HOGENOM" id="CLU_144030_1_0_9"/>
<dbReference type="RefSeq" id="WP_006729811.1">
    <property type="nucleotide sequence ID" value="NZ_AZET01000028.1"/>
</dbReference>
<accession>C8PDE3</accession>
<dbReference type="Pfam" id="PF09639">
    <property type="entry name" value="YjcQ"/>
    <property type="match status" value="1"/>
</dbReference>
<proteinExistence type="predicted"/>
<protein>
    <submittedName>
        <fullName evidence="1">YjcQ protein</fullName>
    </submittedName>
</protein>
<dbReference type="EMBL" id="ACLN01000016">
    <property type="protein sequence ID" value="EEW51493.1"/>
    <property type="molecule type" value="Genomic_DNA"/>
</dbReference>